<dbReference type="InterPro" id="IPR039425">
    <property type="entry name" value="RNA_pol_sigma-70-like"/>
</dbReference>
<evidence type="ECO:0000256" key="4">
    <source>
        <dbReference type="ARBA" id="ARBA00023163"/>
    </source>
</evidence>
<gene>
    <name evidence="5" type="ORF">FHR36_001939</name>
</gene>
<dbReference type="SUPFAM" id="SSF88659">
    <property type="entry name" value="Sigma3 and sigma4 domains of RNA polymerase sigma factors"/>
    <property type="match status" value="1"/>
</dbReference>
<evidence type="ECO:0000313" key="6">
    <source>
        <dbReference type="Proteomes" id="UP001206483"/>
    </source>
</evidence>
<evidence type="ECO:0000256" key="1">
    <source>
        <dbReference type="ARBA" id="ARBA00023015"/>
    </source>
</evidence>
<sequence>MTPTHELSPDLAAMAAFLAVLAEGGGLEREDLEQAVWLRAVERTAAAGVPRDRRAWLRGLAVREALAGRRWGRETPVAKVTQRHRGPEEELLRAERLKVLRRALAELPGRCRELLEALAASPDLSYRQLAERLELPRGSIGPLRSRCLGCLRPLVASLRGE</sequence>
<name>A0ABT1IUJ8_9ACTN</name>
<dbReference type="RefSeq" id="WP_253795706.1">
    <property type="nucleotide sequence ID" value="NZ_BAAAUB010000081.1"/>
</dbReference>
<organism evidence="5 6">
    <name type="scientific">Kitasatospora paracochleata</name>
    <dbReference type="NCBI Taxonomy" id="58354"/>
    <lineage>
        <taxon>Bacteria</taxon>
        <taxon>Bacillati</taxon>
        <taxon>Actinomycetota</taxon>
        <taxon>Actinomycetes</taxon>
        <taxon>Kitasatosporales</taxon>
        <taxon>Streptomycetaceae</taxon>
        <taxon>Kitasatospora</taxon>
    </lineage>
</organism>
<proteinExistence type="predicted"/>
<dbReference type="PANTHER" id="PTHR43133:SF52">
    <property type="entry name" value="ECF RNA POLYMERASE SIGMA FACTOR SIGL"/>
    <property type="match status" value="1"/>
</dbReference>
<dbReference type="InterPro" id="IPR013324">
    <property type="entry name" value="RNA_pol_sigma_r3/r4-like"/>
</dbReference>
<keyword evidence="3" id="KW-0238">DNA-binding</keyword>
<evidence type="ECO:0000313" key="5">
    <source>
        <dbReference type="EMBL" id="MCP2308815.1"/>
    </source>
</evidence>
<evidence type="ECO:0000256" key="3">
    <source>
        <dbReference type="ARBA" id="ARBA00023125"/>
    </source>
</evidence>
<comment type="caution">
    <text evidence="5">The sequence shown here is derived from an EMBL/GenBank/DDBJ whole genome shotgun (WGS) entry which is preliminary data.</text>
</comment>
<dbReference type="Gene3D" id="1.10.10.10">
    <property type="entry name" value="Winged helix-like DNA-binding domain superfamily/Winged helix DNA-binding domain"/>
    <property type="match status" value="1"/>
</dbReference>
<keyword evidence="1" id="KW-0805">Transcription regulation</keyword>
<protein>
    <submittedName>
        <fullName evidence="5">RNA polymerase sigma factor (Sigma-70 family)</fullName>
    </submittedName>
</protein>
<dbReference type="InterPro" id="IPR036388">
    <property type="entry name" value="WH-like_DNA-bd_sf"/>
</dbReference>
<keyword evidence="2" id="KW-0731">Sigma factor</keyword>
<dbReference type="PANTHER" id="PTHR43133">
    <property type="entry name" value="RNA POLYMERASE ECF-TYPE SIGMA FACTO"/>
    <property type="match status" value="1"/>
</dbReference>
<dbReference type="Proteomes" id="UP001206483">
    <property type="component" value="Unassembled WGS sequence"/>
</dbReference>
<dbReference type="EMBL" id="JAMZDX010000002">
    <property type="protein sequence ID" value="MCP2308815.1"/>
    <property type="molecule type" value="Genomic_DNA"/>
</dbReference>
<keyword evidence="6" id="KW-1185">Reference proteome</keyword>
<reference evidence="5 6" key="1">
    <citation type="submission" date="2022-06" db="EMBL/GenBank/DDBJ databases">
        <title>Sequencing the genomes of 1000 actinobacteria strains.</title>
        <authorList>
            <person name="Klenk H.-P."/>
        </authorList>
    </citation>
    <scope>NUCLEOTIDE SEQUENCE [LARGE SCALE GENOMIC DNA]</scope>
    <source>
        <strain evidence="5 6">DSM 41656</strain>
    </source>
</reference>
<keyword evidence="4" id="KW-0804">Transcription</keyword>
<evidence type="ECO:0000256" key="2">
    <source>
        <dbReference type="ARBA" id="ARBA00023082"/>
    </source>
</evidence>
<accession>A0ABT1IUJ8</accession>